<evidence type="ECO:0000313" key="2">
    <source>
        <dbReference type="EMBL" id="KAI9268109.1"/>
    </source>
</evidence>
<organism evidence="2 3">
    <name type="scientific">Phascolomyces articulosus</name>
    <dbReference type="NCBI Taxonomy" id="60185"/>
    <lineage>
        <taxon>Eukaryota</taxon>
        <taxon>Fungi</taxon>
        <taxon>Fungi incertae sedis</taxon>
        <taxon>Mucoromycota</taxon>
        <taxon>Mucoromycotina</taxon>
        <taxon>Mucoromycetes</taxon>
        <taxon>Mucorales</taxon>
        <taxon>Lichtheimiaceae</taxon>
        <taxon>Phascolomyces</taxon>
    </lineage>
</organism>
<evidence type="ECO:0000259" key="1">
    <source>
        <dbReference type="PROSITE" id="PS51186"/>
    </source>
</evidence>
<dbReference type="GO" id="GO:0016747">
    <property type="term" value="F:acyltransferase activity, transferring groups other than amino-acyl groups"/>
    <property type="evidence" value="ECO:0007669"/>
    <property type="project" value="InterPro"/>
</dbReference>
<gene>
    <name evidence="2" type="ORF">BDA99DRAFT_504855</name>
</gene>
<reference evidence="2" key="1">
    <citation type="journal article" date="2022" name="IScience">
        <title>Evolution of zygomycete secretomes and the origins of terrestrial fungal ecologies.</title>
        <authorList>
            <person name="Chang Y."/>
            <person name="Wang Y."/>
            <person name="Mondo S."/>
            <person name="Ahrendt S."/>
            <person name="Andreopoulos W."/>
            <person name="Barry K."/>
            <person name="Beard J."/>
            <person name="Benny G.L."/>
            <person name="Blankenship S."/>
            <person name="Bonito G."/>
            <person name="Cuomo C."/>
            <person name="Desiro A."/>
            <person name="Gervers K.A."/>
            <person name="Hundley H."/>
            <person name="Kuo A."/>
            <person name="LaButti K."/>
            <person name="Lang B.F."/>
            <person name="Lipzen A."/>
            <person name="O'Donnell K."/>
            <person name="Pangilinan J."/>
            <person name="Reynolds N."/>
            <person name="Sandor L."/>
            <person name="Smith M.E."/>
            <person name="Tsang A."/>
            <person name="Grigoriev I.V."/>
            <person name="Stajich J.E."/>
            <person name="Spatafora J.W."/>
        </authorList>
    </citation>
    <scope>NUCLEOTIDE SEQUENCE</scope>
    <source>
        <strain evidence="2">RSA 2281</strain>
    </source>
</reference>
<protein>
    <recommendedName>
        <fullName evidence="1">N-acetyltransferase domain-containing protein</fullName>
    </recommendedName>
</protein>
<keyword evidence="3" id="KW-1185">Reference proteome</keyword>
<dbReference type="EMBL" id="JAIXMP010000009">
    <property type="protein sequence ID" value="KAI9268109.1"/>
    <property type="molecule type" value="Genomic_DNA"/>
</dbReference>
<dbReference type="Proteomes" id="UP001209540">
    <property type="component" value="Unassembled WGS sequence"/>
</dbReference>
<reference evidence="2" key="2">
    <citation type="submission" date="2023-02" db="EMBL/GenBank/DDBJ databases">
        <authorList>
            <consortium name="DOE Joint Genome Institute"/>
            <person name="Mondo S.J."/>
            <person name="Chang Y."/>
            <person name="Wang Y."/>
            <person name="Ahrendt S."/>
            <person name="Andreopoulos W."/>
            <person name="Barry K."/>
            <person name="Beard J."/>
            <person name="Benny G.L."/>
            <person name="Blankenship S."/>
            <person name="Bonito G."/>
            <person name="Cuomo C."/>
            <person name="Desiro A."/>
            <person name="Gervers K.A."/>
            <person name="Hundley H."/>
            <person name="Kuo A."/>
            <person name="LaButti K."/>
            <person name="Lang B.F."/>
            <person name="Lipzen A."/>
            <person name="O'Donnell K."/>
            <person name="Pangilinan J."/>
            <person name="Reynolds N."/>
            <person name="Sandor L."/>
            <person name="Smith M.W."/>
            <person name="Tsang A."/>
            <person name="Grigoriev I.V."/>
            <person name="Stajich J.E."/>
            <person name="Spatafora J.W."/>
        </authorList>
    </citation>
    <scope>NUCLEOTIDE SEQUENCE</scope>
    <source>
        <strain evidence="2">RSA 2281</strain>
    </source>
</reference>
<evidence type="ECO:0000313" key="3">
    <source>
        <dbReference type="Proteomes" id="UP001209540"/>
    </source>
</evidence>
<dbReference type="InterPro" id="IPR000182">
    <property type="entry name" value="GNAT_dom"/>
</dbReference>
<dbReference type="Pfam" id="PF08445">
    <property type="entry name" value="FR47"/>
    <property type="match status" value="1"/>
</dbReference>
<dbReference type="SUPFAM" id="SSF55729">
    <property type="entry name" value="Acyl-CoA N-acyltransferases (Nat)"/>
    <property type="match status" value="1"/>
</dbReference>
<feature type="domain" description="N-acetyltransferase" evidence="1">
    <location>
        <begin position="135"/>
        <end position="291"/>
    </location>
</feature>
<dbReference type="Gene3D" id="3.40.630.30">
    <property type="match status" value="1"/>
</dbReference>
<comment type="caution">
    <text evidence="2">The sequence shown here is derived from an EMBL/GenBank/DDBJ whole genome shotgun (WGS) entry which is preliminary data.</text>
</comment>
<accession>A0AAD5K3P9</accession>
<sequence>MGNSYCAAVWKKINSSSTNEKDAEKQPDKTLVFAIVALDNDTVYPTLFFTQNEQERQTATRMLVEDLLAAPITVNAVRGYDPSLKLVIDTWKALSTITPSLSFTETYPICLSYISPSIDELKSSKALVSIEGQGYHLRKATTVEYPLLIYWTRAFLMFYGFLQDENQKKTVDNAPIVSSDYDYIEVEGEFHNGSIYFWCTPDGLPVSMIWRRRPLGLGCSIGYVYTPSEYRGRGYASSMVAAFTIELLKSYKYVNLMVDAKQDLKENLYARVGYRYSGTMIRYTSSISSST</sequence>
<name>A0AAD5K3P9_9FUNG</name>
<dbReference type="InterPro" id="IPR016181">
    <property type="entry name" value="Acyl_CoA_acyltransferase"/>
</dbReference>
<dbReference type="CDD" id="cd04301">
    <property type="entry name" value="NAT_SF"/>
    <property type="match status" value="1"/>
</dbReference>
<dbReference type="AlphaFoldDB" id="A0AAD5K3P9"/>
<dbReference type="PROSITE" id="PS51186">
    <property type="entry name" value="GNAT"/>
    <property type="match status" value="1"/>
</dbReference>
<dbReference type="InterPro" id="IPR013653">
    <property type="entry name" value="GCN5-like_dom"/>
</dbReference>
<proteinExistence type="predicted"/>